<dbReference type="CDD" id="cd22823">
    <property type="entry name" value="Gal_Rha_Lectin"/>
    <property type="match status" value="1"/>
</dbReference>
<dbReference type="Gene3D" id="2.60.120.740">
    <property type="match status" value="1"/>
</dbReference>
<accession>A0A8B6EUJ8</accession>
<proteinExistence type="predicted"/>
<sequence>NIIFCDSADLEIKCPMNTYIEVKSVNSGNARCEQDVENIECLRHFNRSIKKQCSMNNTCIISATEFTQTSCSRISKLIKVKYTCTCSLFWRKPKETELCTEYLPKINCDSTCVFFVTHMKIDGIQQNEAFCPTCLNSDVKESVSKLCKNNNRCSRPQKSNRCLFHPRFVKIEYSCQ</sequence>
<feature type="non-terminal residue" evidence="1">
    <location>
        <position position="1"/>
    </location>
</feature>
<dbReference type="InterPro" id="IPR043159">
    <property type="entry name" value="Lectin_gal-bd_sf"/>
</dbReference>
<name>A0A8B6EUJ8_MYTGA</name>
<protein>
    <recommendedName>
        <fullName evidence="3">SUEL-type lectin domain-containing protein</fullName>
    </recommendedName>
</protein>
<reference evidence="1" key="1">
    <citation type="submission" date="2018-11" db="EMBL/GenBank/DDBJ databases">
        <authorList>
            <person name="Alioto T."/>
            <person name="Alioto T."/>
        </authorList>
    </citation>
    <scope>NUCLEOTIDE SEQUENCE</scope>
</reference>
<dbReference type="OrthoDB" id="6201022at2759"/>
<gene>
    <name evidence="1" type="ORF">MGAL_10B077407</name>
</gene>
<comment type="caution">
    <text evidence="1">The sequence shown here is derived from an EMBL/GenBank/DDBJ whole genome shotgun (WGS) entry which is preliminary data.</text>
</comment>
<organism evidence="1 2">
    <name type="scientific">Mytilus galloprovincialis</name>
    <name type="common">Mediterranean mussel</name>
    <dbReference type="NCBI Taxonomy" id="29158"/>
    <lineage>
        <taxon>Eukaryota</taxon>
        <taxon>Metazoa</taxon>
        <taxon>Spiralia</taxon>
        <taxon>Lophotrochozoa</taxon>
        <taxon>Mollusca</taxon>
        <taxon>Bivalvia</taxon>
        <taxon>Autobranchia</taxon>
        <taxon>Pteriomorphia</taxon>
        <taxon>Mytilida</taxon>
        <taxon>Mytiloidea</taxon>
        <taxon>Mytilidae</taxon>
        <taxon>Mytilinae</taxon>
        <taxon>Mytilus</taxon>
    </lineage>
</organism>
<keyword evidence="2" id="KW-1185">Reference proteome</keyword>
<feature type="non-terminal residue" evidence="1">
    <location>
        <position position="176"/>
    </location>
</feature>
<evidence type="ECO:0000313" key="1">
    <source>
        <dbReference type="EMBL" id="VDI39992.1"/>
    </source>
</evidence>
<dbReference type="EMBL" id="UYJE01005744">
    <property type="protein sequence ID" value="VDI39992.1"/>
    <property type="molecule type" value="Genomic_DNA"/>
</dbReference>
<dbReference type="Proteomes" id="UP000596742">
    <property type="component" value="Unassembled WGS sequence"/>
</dbReference>
<evidence type="ECO:0008006" key="3">
    <source>
        <dbReference type="Google" id="ProtNLM"/>
    </source>
</evidence>
<dbReference type="AlphaFoldDB" id="A0A8B6EUJ8"/>
<evidence type="ECO:0000313" key="2">
    <source>
        <dbReference type="Proteomes" id="UP000596742"/>
    </source>
</evidence>